<reference evidence="1" key="2">
    <citation type="journal article" date="2023" name="IMA Fungus">
        <title>Comparative genomic study of the Penicillium genus elucidates a diverse pangenome and 15 lateral gene transfer events.</title>
        <authorList>
            <person name="Petersen C."/>
            <person name="Sorensen T."/>
            <person name="Nielsen M.R."/>
            <person name="Sondergaard T.E."/>
            <person name="Sorensen J.L."/>
            <person name="Fitzpatrick D.A."/>
            <person name="Frisvad J.C."/>
            <person name="Nielsen K.L."/>
        </authorList>
    </citation>
    <scope>NUCLEOTIDE SEQUENCE</scope>
    <source>
        <strain evidence="1">IBT 16849</strain>
    </source>
</reference>
<reference evidence="1" key="1">
    <citation type="submission" date="2022-11" db="EMBL/GenBank/DDBJ databases">
        <authorList>
            <person name="Petersen C."/>
        </authorList>
    </citation>
    <scope>NUCLEOTIDE SEQUENCE</scope>
    <source>
        <strain evidence="1">IBT 16849</strain>
    </source>
</reference>
<dbReference type="Proteomes" id="UP001150879">
    <property type="component" value="Unassembled WGS sequence"/>
</dbReference>
<evidence type="ECO:0000313" key="2">
    <source>
        <dbReference type="Proteomes" id="UP001150879"/>
    </source>
</evidence>
<sequence>MGGRTLVHAAVLAGDSSDGRYLSDCKVAPFAGYGKSDDGQKMQAQMWEETVTELSRVVDIDSLLLKIWAVELKR</sequence>
<dbReference type="AlphaFoldDB" id="A0A9W9MQX1"/>
<gene>
    <name evidence="1" type="ORF">N7472_002231</name>
</gene>
<organism evidence="1 2">
    <name type="scientific">Penicillium cf. griseofulvum</name>
    <dbReference type="NCBI Taxonomy" id="2972120"/>
    <lineage>
        <taxon>Eukaryota</taxon>
        <taxon>Fungi</taxon>
        <taxon>Dikarya</taxon>
        <taxon>Ascomycota</taxon>
        <taxon>Pezizomycotina</taxon>
        <taxon>Eurotiomycetes</taxon>
        <taxon>Eurotiomycetidae</taxon>
        <taxon>Eurotiales</taxon>
        <taxon>Aspergillaceae</taxon>
        <taxon>Penicillium</taxon>
    </lineage>
</organism>
<comment type="caution">
    <text evidence="1">The sequence shown here is derived from an EMBL/GenBank/DDBJ whole genome shotgun (WGS) entry which is preliminary data.</text>
</comment>
<keyword evidence="2" id="KW-1185">Reference proteome</keyword>
<proteinExistence type="predicted"/>
<name>A0A9W9MQX1_9EURO</name>
<dbReference type="OrthoDB" id="191139at2759"/>
<evidence type="ECO:0000313" key="1">
    <source>
        <dbReference type="EMBL" id="KAJ5205783.1"/>
    </source>
</evidence>
<dbReference type="EMBL" id="JAPQKP010000002">
    <property type="protein sequence ID" value="KAJ5205783.1"/>
    <property type="molecule type" value="Genomic_DNA"/>
</dbReference>
<protein>
    <submittedName>
        <fullName evidence="1">Short-chain dehydrogenase/reductase SDR</fullName>
    </submittedName>
</protein>
<accession>A0A9W9MQX1</accession>